<dbReference type="Gene3D" id="1.10.10.60">
    <property type="entry name" value="Homeodomain-like"/>
    <property type="match status" value="2"/>
</dbReference>
<dbReference type="OrthoDB" id="2143914at2759"/>
<proteinExistence type="predicted"/>
<dbReference type="PANTHER" id="PTHR46621">
    <property type="entry name" value="SNRNA-ACTIVATING PROTEIN COMPLEX SUBUNIT 4"/>
    <property type="match status" value="1"/>
</dbReference>
<dbReference type="GO" id="GO:0001006">
    <property type="term" value="F:RNA polymerase III type 3 promoter sequence-specific DNA binding"/>
    <property type="evidence" value="ECO:0007669"/>
    <property type="project" value="TreeGrafter"/>
</dbReference>
<dbReference type="GO" id="GO:0042796">
    <property type="term" value="P:snRNA transcription by RNA polymerase III"/>
    <property type="evidence" value="ECO:0007669"/>
    <property type="project" value="TreeGrafter"/>
</dbReference>
<dbReference type="GO" id="GO:0000978">
    <property type="term" value="F:RNA polymerase II cis-regulatory region sequence-specific DNA binding"/>
    <property type="evidence" value="ECO:0007669"/>
    <property type="project" value="TreeGrafter"/>
</dbReference>
<evidence type="ECO:0000256" key="1">
    <source>
        <dbReference type="ARBA" id="ARBA00023015"/>
    </source>
</evidence>
<reference evidence="8 9" key="1">
    <citation type="submission" date="2016-05" db="EMBL/GenBank/DDBJ databases">
        <title>Genome sequencing reveals origins of a unique bacterial endosymbiosis in the earliest lineages of terrestrial Fungi.</title>
        <authorList>
            <consortium name="DOE Joint Genome Institute"/>
            <person name="Uehling J."/>
            <person name="Gryganskyi A."/>
            <person name="Hameed K."/>
            <person name="Tschaplinski T."/>
            <person name="Misztal P."/>
            <person name="Wu S."/>
            <person name="Desiro A."/>
            <person name="Vande Pol N."/>
            <person name="Du Z.-Y."/>
            <person name="Zienkiewicz A."/>
            <person name="Zienkiewicz K."/>
            <person name="Morin E."/>
            <person name="Tisserant E."/>
            <person name="Splivallo R."/>
            <person name="Hainaut M."/>
            <person name="Henrissat B."/>
            <person name="Ohm R."/>
            <person name="Kuo A."/>
            <person name="Yan J."/>
            <person name="Lipzen A."/>
            <person name="Nolan M."/>
            <person name="Labutti K."/>
            <person name="Barry K."/>
            <person name="Goldstein A."/>
            <person name="Labbe J."/>
            <person name="Schadt C."/>
            <person name="Tuskan G."/>
            <person name="Grigoriev I."/>
            <person name="Martin F."/>
            <person name="Vilgalys R."/>
            <person name="Bonito G."/>
        </authorList>
    </citation>
    <scope>NUCLEOTIDE SEQUENCE [LARGE SCALE GENOMIC DNA]</scope>
    <source>
        <strain evidence="8 9">AG-77</strain>
    </source>
</reference>
<dbReference type="InterPro" id="IPR001005">
    <property type="entry name" value="SANT/Myb"/>
</dbReference>
<dbReference type="InterPro" id="IPR051575">
    <property type="entry name" value="Myb-like_DNA-bd"/>
</dbReference>
<keyword evidence="4" id="KW-0539">Nucleus</keyword>
<organism evidence="8 9">
    <name type="scientific">Linnemannia elongata AG-77</name>
    <dbReference type="NCBI Taxonomy" id="1314771"/>
    <lineage>
        <taxon>Eukaryota</taxon>
        <taxon>Fungi</taxon>
        <taxon>Fungi incertae sedis</taxon>
        <taxon>Mucoromycota</taxon>
        <taxon>Mortierellomycotina</taxon>
        <taxon>Mortierellomycetes</taxon>
        <taxon>Mortierellales</taxon>
        <taxon>Mortierellaceae</taxon>
        <taxon>Linnemannia</taxon>
    </lineage>
</organism>
<evidence type="ECO:0000256" key="4">
    <source>
        <dbReference type="ARBA" id="ARBA00023242"/>
    </source>
</evidence>
<evidence type="ECO:0000313" key="9">
    <source>
        <dbReference type="Proteomes" id="UP000078512"/>
    </source>
</evidence>
<feature type="non-terminal residue" evidence="8">
    <location>
        <position position="1"/>
    </location>
</feature>
<keyword evidence="9" id="KW-1185">Reference proteome</keyword>
<keyword evidence="1" id="KW-0805">Transcription regulation</keyword>
<name>A0A197JZJ6_9FUNG</name>
<dbReference type="STRING" id="1314771.A0A197JZJ6"/>
<evidence type="ECO:0000256" key="3">
    <source>
        <dbReference type="ARBA" id="ARBA00023163"/>
    </source>
</evidence>
<evidence type="ECO:0000256" key="5">
    <source>
        <dbReference type="SAM" id="MobiDB-lite"/>
    </source>
</evidence>
<evidence type="ECO:0008006" key="10">
    <source>
        <dbReference type="Google" id="ProtNLM"/>
    </source>
</evidence>
<evidence type="ECO:0000256" key="2">
    <source>
        <dbReference type="ARBA" id="ARBA00023125"/>
    </source>
</evidence>
<gene>
    <name evidence="8" type="ORF">K457DRAFT_54882</name>
</gene>
<dbReference type="AlphaFoldDB" id="A0A197JZJ6"/>
<dbReference type="EMBL" id="KV442038">
    <property type="protein sequence ID" value="OAQ29866.1"/>
    <property type="molecule type" value="Genomic_DNA"/>
</dbReference>
<dbReference type="InterPro" id="IPR017930">
    <property type="entry name" value="Myb_dom"/>
</dbReference>
<evidence type="ECO:0000259" key="6">
    <source>
        <dbReference type="PROSITE" id="PS50090"/>
    </source>
</evidence>
<dbReference type="SUPFAM" id="SSF46689">
    <property type="entry name" value="Homeodomain-like"/>
    <property type="match status" value="1"/>
</dbReference>
<keyword evidence="2" id="KW-0238">DNA-binding</keyword>
<dbReference type="CDD" id="cd00167">
    <property type="entry name" value="SANT"/>
    <property type="match status" value="1"/>
</dbReference>
<feature type="domain" description="HTH myb-type" evidence="7">
    <location>
        <begin position="26"/>
        <end position="72"/>
    </location>
</feature>
<dbReference type="PANTHER" id="PTHR46621:SF1">
    <property type="entry name" value="SNRNA-ACTIVATING PROTEIN COMPLEX SUBUNIT 4"/>
    <property type="match status" value="1"/>
</dbReference>
<dbReference type="PROSITE" id="PS50090">
    <property type="entry name" value="MYB_LIKE"/>
    <property type="match status" value="1"/>
</dbReference>
<dbReference type="SMART" id="SM00717">
    <property type="entry name" value="SANT"/>
    <property type="match status" value="1"/>
</dbReference>
<dbReference type="Proteomes" id="UP000078512">
    <property type="component" value="Unassembled WGS sequence"/>
</dbReference>
<keyword evidence="3" id="KW-0804">Transcription</keyword>
<evidence type="ECO:0000259" key="7">
    <source>
        <dbReference type="PROSITE" id="PS51294"/>
    </source>
</evidence>
<feature type="domain" description="Myb-like" evidence="6">
    <location>
        <begin position="26"/>
        <end position="72"/>
    </location>
</feature>
<feature type="region of interest" description="Disordered" evidence="5">
    <location>
        <begin position="1"/>
        <end position="21"/>
    </location>
</feature>
<feature type="compositionally biased region" description="Polar residues" evidence="5">
    <location>
        <begin position="1"/>
        <end position="10"/>
    </location>
</feature>
<dbReference type="GO" id="GO:0042795">
    <property type="term" value="P:snRNA transcription by RNA polymerase II"/>
    <property type="evidence" value="ECO:0007669"/>
    <property type="project" value="TreeGrafter"/>
</dbReference>
<evidence type="ECO:0000313" key="8">
    <source>
        <dbReference type="EMBL" id="OAQ29866.1"/>
    </source>
</evidence>
<dbReference type="GO" id="GO:0019185">
    <property type="term" value="C:snRNA-activating protein complex"/>
    <property type="evidence" value="ECO:0007669"/>
    <property type="project" value="TreeGrafter"/>
</dbReference>
<protein>
    <recommendedName>
        <fullName evidence="10">Homeodomain-like protein</fullName>
    </recommendedName>
</protein>
<sequence>WSHIASSTVPGRTGVQAQARWSEALDPRVKKGPWSEEEDALLLDGVERSDKCWIWIADSIEGRTQRQCRTRW</sequence>
<dbReference type="PROSITE" id="PS51294">
    <property type="entry name" value="HTH_MYB"/>
    <property type="match status" value="1"/>
</dbReference>
<accession>A0A197JZJ6</accession>
<dbReference type="InterPro" id="IPR009057">
    <property type="entry name" value="Homeodomain-like_sf"/>
</dbReference>
<dbReference type="Pfam" id="PF00249">
    <property type="entry name" value="Myb_DNA-binding"/>
    <property type="match status" value="1"/>
</dbReference>
<feature type="non-terminal residue" evidence="8">
    <location>
        <position position="72"/>
    </location>
</feature>